<evidence type="ECO:0008006" key="2">
    <source>
        <dbReference type="Google" id="ProtNLM"/>
    </source>
</evidence>
<dbReference type="PANTHER" id="PTHR39338">
    <property type="entry name" value="BLL5662 PROTEIN-RELATED"/>
    <property type="match status" value="1"/>
</dbReference>
<name>A0A382RE95_9ZZZZ</name>
<evidence type="ECO:0000313" key="1">
    <source>
        <dbReference type="EMBL" id="SVC95700.1"/>
    </source>
</evidence>
<sequence length="240" mass="26872">MLHTRAMGLKVTITEWLTLMDALAQGHGRSDLTCFYHLARSLLVKKESQFDTFDRAFASYFKGIEDTFEIDDDLLDWLANPVLPRELSAEELAKLQALDLDELRKKFEETLAEQDERHDGGNRWVGTGGTSPYGHGGFHPSGVRVGGPGGGRSAIQVAELRKFRNLRSDRVLDTRQIGVALRRLRKLAKDDGPEELNIEKTIDKTARDGGEIDLVFEPPRTNKVKLLLMMDVGGSMDPHT</sequence>
<dbReference type="PANTHER" id="PTHR39338:SF7">
    <property type="entry name" value="BLL6692 PROTEIN"/>
    <property type="match status" value="1"/>
</dbReference>
<organism evidence="1">
    <name type="scientific">marine metagenome</name>
    <dbReference type="NCBI Taxonomy" id="408172"/>
    <lineage>
        <taxon>unclassified sequences</taxon>
        <taxon>metagenomes</taxon>
        <taxon>ecological metagenomes</taxon>
    </lineage>
</organism>
<reference evidence="1" key="1">
    <citation type="submission" date="2018-05" db="EMBL/GenBank/DDBJ databases">
        <authorList>
            <person name="Lanie J.A."/>
            <person name="Ng W.-L."/>
            <person name="Kazmierczak K.M."/>
            <person name="Andrzejewski T.M."/>
            <person name="Davidsen T.M."/>
            <person name="Wayne K.J."/>
            <person name="Tettelin H."/>
            <person name="Glass J.I."/>
            <person name="Rusch D."/>
            <person name="Podicherti R."/>
            <person name="Tsui H.-C.T."/>
            <person name="Winkler M.E."/>
        </authorList>
    </citation>
    <scope>NUCLEOTIDE SEQUENCE</scope>
</reference>
<dbReference type="AlphaFoldDB" id="A0A382RE95"/>
<feature type="non-terminal residue" evidence="1">
    <location>
        <position position="240"/>
    </location>
</feature>
<protein>
    <recommendedName>
        <fullName evidence="2">VWA containing CoxE family protein</fullName>
    </recommendedName>
</protein>
<accession>A0A382RE95</accession>
<gene>
    <name evidence="1" type="ORF">METZ01_LOCUS348554</name>
</gene>
<proteinExistence type="predicted"/>
<dbReference type="EMBL" id="UINC01120910">
    <property type="protein sequence ID" value="SVC95700.1"/>
    <property type="molecule type" value="Genomic_DNA"/>
</dbReference>